<feature type="compositionally biased region" description="Low complexity" evidence="1">
    <location>
        <begin position="521"/>
        <end position="535"/>
    </location>
</feature>
<proteinExistence type="predicted"/>
<feature type="compositionally biased region" description="Gly residues" evidence="1">
    <location>
        <begin position="303"/>
        <end position="317"/>
    </location>
</feature>
<feature type="compositionally biased region" description="Gly residues" evidence="1">
    <location>
        <begin position="692"/>
        <end position="701"/>
    </location>
</feature>
<sequence length="772" mass="80891">MSASQDLGKSRHGIPDVVMAQIDRYVDSLRPQIEPLIAREIDTFQRATVDGLDEQVIAAFRGLFNKPPSGSSRDGPGVPSGMPTAGARSIDDRPPDFYGGRALPFANELATFAKSIQDAMDDADDDLGQIFSLTGSGSQIQQGGQQGQSRAAVDGAGNGSAFGKGARGFLSAALEAVSDVAGAAGSGQPARFGGILDVLSDAVKDASCDPEQKARILIPDVREKVGAMLRQQHAPIPGRFTDIALEHLKRWLRGNTSTRDLGDGLKGEISSLVSGLSGMFSKSSGGGGSKDRSASHATDGDPAEGGQGDSGGGKGGFSGVISDKLSTGLARVHRDVRVDFRKALGQIEKQLFEALPDEIQGPLEKVLGGNPFDPSLGPGGPGSGNNSAGSRGLGDDIKAKLIDSLRRLIRRLQQALQAAITSIVAGGHRKLEGATWRYVQQEVESKVRKFLPKVRITVPDDIGNEGVSVGELQGQPDLPPASAHAPSSGAGKPQQTQTAGVPDQQHQPFPHPGPQHDAFSQPGGAATPGQQPGYPSQHVPYQPTPPQYGYPAGGPPPNAAGFPTPQVQQQYPQNQYQQHPPPPPPPLPGQQQQEQQHQQPQSYHDGIVATQKFRSSRTGPGRRQDQQGAVVDDWEADSDDGLSGSQAHDPFRASKDEWNQANNQAPMPMPVINDHGRTLPPTAYGSGLASNPGGGSGGGASTGFPQPQLGTYGGGPGPAPPRILQRPRDVPAGVGMGGSSSGSSTPPERKTVEQRQEEYRLARARIFGDESR</sequence>
<organism evidence="3 4">
    <name type="scientific">Pseudozyma flocculosa PF-1</name>
    <dbReference type="NCBI Taxonomy" id="1277687"/>
    <lineage>
        <taxon>Eukaryota</taxon>
        <taxon>Fungi</taxon>
        <taxon>Dikarya</taxon>
        <taxon>Basidiomycota</taxon>
        <taxon>Ustilaginomycotina</taxon>
        <taxon>Ustilaginomycetes</taxon>
        <taxon>Ustilaginales</taxon>
        <taxon>Ustilaginaceae</taxon>
        <taxon>Pseudozyma</taxon>
    </lineage>
</organism>
<evidence type="ECO:0000256" key="1">
    <source>
        <dbReference type="SAM" id="MobiDB-lite"/>
    </source>
</evidence>
<dbReference type="InterPro" id="IPR024771">
    <property type="entry name" value="SUZ"/>
</dbReference>
<reference evidence="3 4" key="1">
    <citation type="journal article" date="2013" name="Plant Cell">
        <title>The transition from a phytopathogenic smut ancestor to an anamorphic biocontrol agent deciphered by comparative whole-genome analysis.</title>
        <authorList>
            <person name="Lefebvre F."/>
            <person name="Joly D.L."/>
            <person name="Labbe C."/>
            <person name="Teichmann B."/>
            <person name="Linning R."/>
            <person name="Belzile F."/>
            <person name="Bakkeren G."/>
            <person name="Belanger R.R."/>
        </authorList>
    </citation>
    <scope>NUCLEOTIDE SEQUENCE [LARGE SCALE GENOMIC DNA]</scope>
    <source>
        <strain evidence="3 4">PF-1</strain>
    </source>
</reference>
<dbReference type="Proteomes" id="UP000053664">
    <property type="component" value="Unassembled WGS sequence"/>
</dbReference>
<feature type="compositionally biased region" description="Basic and acidic residues" evidence="1">
    <location>
        <begin position="649"/>
        <end position="658"/>
    </location>
</feature>
<dbReference type="eggNOG" id="ENOG502RV7S">
    <property type="taxonomic scope" value="Eukaryota"/>
</dbReference>
<feature type="region of interest" description="Disordered" evidence="1">
    <location>
        <begin position="136"/>
        <end position="155"/>
    </location>
</feature>
<dbReference type="AlphaFoldDB" id="A0A061H4V4"/>
<feature type="domain" description="SUZ" evidence="2">
    <location>
        <begin position="703"/>
        <end position="771"/>
    </location>
</feature>
<feature type="region of interest" description="Disordered" evidence="1">
    <location>
        <begin position="63"/>
        <end position="94"/>
    </location>
</feature>
<feature type="region of interest" description="Disordered" evidence="1">
    <location>
        <begin position="280"/>
        <end position="317"/>
    </location>
</feature>
<feature type="region of interest" description="Disordered" evidence="1">
    <location>
        <begin position="460"/>
        <end position="757"/>
    </location>
</feature>
<dbReference type="RefSeq" id="XP_007880727.1">
    <property type="nucleotide sequence ID" value="XM_007882536.1"/>
</dbReference>
<feature type="region of interest" description="Disordered" evidence="1">
    <location>
        <begin position="363"/>
        <end position="393"/>
    </location>
</feature>
<feature type="compositionally biased region" description="Basic and acidic residues" evidence="1">
    <location>
        <begin position="747"/>
        <end position="757"/>
    </location>
</feature>
<dbReference type="HOGENOM" id="CLU_015886_0_0_1"/>
<feature type="compositionally biased region" description="Low complexity" evidence="1">
    <location>
        <begin position="136"/>
        <end position="149"/>
    </location>
</feature>
<evidence type="ECO:0000313" key="4">
    <source>
        <dbReference type="Proteomes" id="UP000053664"/>
    </source>
</evidence>
<name>A0A061H4V4_9BASI</name>
<feature type="compositionally biased region" description="Low complexity" evidence="1">
    <location>
        <begin position="589"/>
        <end position="601"/>
    </location>
</feature>
<dbReference type="Pfam" id="PF12752">
    <property type="entry name" value="SUZ"/>
    <property type="match status" value="1"/>
</dbReference>
<dbReference type="PROSITE" id="PS51673">
    <property type="entry name" value="SUZ"/>
    <property type="match status" value="1"/>
</dbReference>
<accession>A0A061H4V4</accession>
<evidence type="ECO:0000313" key="3">
    <source>
        <dbReference type="EMBL" id="EPQ27469.1"/>
    </source>
</evidence>
<feature type="compositionally biased region" description="Low complexity" evidence="1">
    <location>
        <begin position="559"/>
        <end position="578"/>
    </location>
</feature>
<feature type="compositionally biased region" description="Pro residues" evidence="1">
    <location>
        <begin position="579"/>
        <end position="588"/>
    </location>
</feature>
<dbReference type="KEGG" id="pfp:PFL1_05007"/>
<feature type="compositionally biased region" description="Pro residues" evidence="1">
    <location>
        <begin position="542"/>
        <end position="558"/>
    </location>
</feature>
<evidence type="ECO:0000259" key="2">
    <source>
        <dbReference type="PROSITE" id="PS51673"/>
    </source>
</evidence>
<dbReference type="EMBL" id="KE361639">
    <property type="protein sequence ID" value="EPQ27469.1"/>
    <property type="molecule type" value="Genomic_DNA"/>
</dbReference>
<dbReference type="OrthoDB" id="5373615at2759"/>
<dbReference type="GeneID" id="19319106"/>
<gene>
    <name evidence="3" type="ORF">PFL1_05007</name>
</gene>
<protein>
    <recommendedName>
        <fullName evidence="2">SUZ domain-containing protein</fullName>
    </recommendedName>
</protein>